<keyword evidence="2" id="KW-1185">Reference proteome</keyword>
<evidence type="ECO:0000313" key="2">
    <source>
        <dbReference type="Proteomes" id="UP000199344"/>
    </source>
</evidence>
<evidence type="ECO:0008006" key="3">
    <source>
        <dbReference type="Google" id="ProtNLM"/>
    </source>
</evidence>
<name>A0A1G6XUK8_9RHOB</name>
<proteinExistence type="predicted"/>
<dbReference type="EMBL" id="FNAH01000002">
    <property type="protein sequence ID" value="SDD81393.1"/>
    <property type="molecule type" value="Genomic_DNA"/>
</dbReference>
<protein>
    <recommendedName>
        <fullName evidence="3">Lipoprotein-attachment site-containing protein</fullName>
    </recommendedName>
</protein>
<sequence length="47" mass="4917">MTKHIALALIAVGVLAACQPRQPEITMPAAPAPVTQEPVYQGKYGAN</sequence>
<accession>A0A1G6XUK8</accession>
<reference evidence="1 2" key="1">
    <citation type="submission" date="2016-10" db="EMBL/GenBank/DDBJ databases">
        <authorList>
            <person name="de Groot N.N."/>
        </authorList>
    </citation>
    <scope>NUCLEOTIDE SEQUENCE [LARGE SCALE GENOMIC DNA]</scope>
    <source>
        <strain evidence="1 2">DSM 22220</strain>
    </source>
</reference>
<evidence type="ECO:0000313" key="1">
    <source>
        <dbReference type="EMBL" id="SDD81393.1"/>
    </source>
</evidence>
<gene>
    <name evidence="1" type="ORF">SAMN05421538_102492</name>
</gene>
<dbReference type="STRING" id="591205.SAMN05421538_102492"/>
<dbReference type="PROSITE" id="PS51257">
    <property type="entry name" value="PROKAR_LIPOPROTEIN"/>
    <property type="match status" value="1"/>
</dbReference>
<dbReference type="Proteomes" id="UP000199344">
    <property type="component" value="Unassembled WGS sequence"/>
</dbReference>
<dbReference type="AlphaFoldDB" id="A0A1G6XUK8"/>
<organism evidence="1 2">
    <name type="scientific">Paracoccus isoporae</name>
    <dbReference type="NCBI Taxonomy" id="591205"/>
    <lineage>
        <taxon>Bacteria</taxon>
        <taxon>Pseudomonadati</taxon>
        <taxon>Pseudomonadota</taxon>
        <taxon>Alphaproteobacteria</taxon>
        <taxon>Rhodobacterales</taxon>
        <taxon>Paracoccaceae</taxon>
        <taxon>Paracoccus</taxon>
    </lineage>
</organism>
<dbReference type="RefSeq" id="WP_176804946.1">
    <property type="nucleotide sequence ID" value="NZ_FNAH01000002.1"/>
</dbReference>